<organism evidence="5 6">
    <name type="scientific">Carya illinoinensis</name>
    <name type="common">Pecan</name>
    <dbReference type="NCBI Taxonomy" id="32201"/>
    <lineage>
        <taxon>Eukaryota</taxon>
        <taxon>Viridiplantae</taxon>
        <taxon>Streptophyta</taxon>
        <taxon>Embryophyta</taxon>
        <taxon>Tracheophyta</taxon>
        <taxon>Spermatophyta</taxon>
        <taxon>Magnoliopsida</taxon>
        <taxon>eudicotyledons</taxon>
        <taxon>Gunneridae</taxon>
        <taxon>Pentapetalae</taxon>
        <taxon>rosids</taxon>
        <taxon>fabids</taxon>
        <taxon>Fagales</taxon>
        <taxon>Juglandaceae</taxon>
        <taxon>Carya</taxon>
    </lineage>
</organism>
<dbReference type="GO" id="GO:0005886">
    <property type="term" value="C:plasma membrane"/>
    <property type="evidence" value="ECO:0007669"/>
    <property type="project" value="TreeGrafter"/>
</dbReference>
<reference evidence="5" key="1">
    <citation type="submission" date="2021-01" db="EMBL/GenBank/DDBJ databases">
        <authorList>
            <person name="Lovell J.T."/>
            <person name="Bentley N."/>
            <person name="Bhattarai G."/>
            <person name="Jenkins J.W."/>
            <person name="Sreedasyam A."/>
            <person name="Alarcon Y."/>
            <person name="Bock C."/>
            <person name="Boston L."/>
            <person name="Carlson J."/>
            <person name="Cervantes K."/>
            <person name="Clermont K."/>
            <person name="Krom N."/>
            <person name="Kubenka K."/>
            <person name="Mamidi S."/>
            <person name="Mattison C."/>
            <person name="Monteros M."/>
            <person name="Pisani C."/>
            <person name="Plott C."/>
            <person name="Rajasekar S."/>
            <person name="Rhein H.S."/>
            <person name="Rohla C."/>
            <person name="Song M."/>
            <person name="Hilaire R.S."/>
            <person name="Shu S."/>
            <person name="Wells L."/>
            <person name="Wang X."/>
            <person name="Webber J."/>
            <person name="Heerema R.J."/>
            <person name="Klein P."/>
            <person name="Conner P."/>
            <person name="Grauke L."/>
            <person name="Grimwood J."/>
            <person name="Schmutz J."/>
            <person name="Randall J.J."/>
        </authorList>
    </citation>
    <scope>NUCLEOTIDE SEQUENCE</scope>
    <source>
        <tissue evidence="5">Leaf</tissue>
    </source>
</reference>
<gene>
    <name evidence="5" type="ORF">I3842_09G146900</name>
</gene>
<proteinExistence type="predicted"/>
<dbReference type="Pfam" id="PF13360">
    <property type="entry name" value="PQQ_2"/>
    <property type="match status" value="1"/>
</dbReference>
<protein>
    <recommendedName>
        <fullName evidence="4">Pyrrolo-quinoline quinone repeat domain-containing protein</fullName>
    </recommendedName>
</protein>
<dbReference type="FunFam" id="2.130.10.10:FF:001929">
    <property type="entry name" value="Protein GAMETE EXPRESSED 3"/>
    <property type="match status" value="1"/>
</dbReference>
<evidence type="ECO:0000256" key="2">
    <source>
        <dbReference type="SAM" id="Phobius"/>
    </source>
</evidence>
<evidence type="ECO:0000256" key="3">
    <source>
        <dbReference type="SAM" id="SignalP"/>
    </source>
</evidence>
<evidence type="ECO:0000313" key="5">
    <source>
        <dbReference type="EMBL" id="KAG6696407.1"/>
    </source>
</evidence>
<feature type="compositionally biased region" description="Basic and acidic residues" evidence="1">
    <location>
        <begin position="655"/>
        <end position="668"/>
    </location>
</feature>
<dbReference type="SMART" id="SM00564">
    <property type="entry name" value="PQQ"/>
    <property type="match status" value="4"/>
</dbReference>
<feature type="compositionally biased region" description="Basic residues" evidence="1">
    <location>
        <begin position="683"/>
        <end position="695"/>
    </location>
</feature>
<evidence type="ECO:0000256" key="1">
    <source>
        <dbReference type="SAM" id="MobiDB-lite"/>
    </source>
</evidence>
<dbReference type="PANTHER" id="PTHR37253:SF1">
    <property type="entry name" value="PROTEIN GAMETE EXPRESSED 3"/>
    <property type="match status" value="1"/>
</dbReference>
<dbReference type="InterPro" id="IPR002372">
    <property type="entry name" value="PQQ_rpt_dom"/>
</dbReference>
<dbReference type="EMBL" id="CM031833">
    <property type="protein sequence ID" value="KAG6696407.1"/>
    <property type="molecule type" value="Genomic_DNA"/>
</dbReference>
<dbReference type="AlphaFoldDB" id="A0A922E6H9"/>
<evidence type="ECO:0000313" key="6">
    <source>
        <dbReference type="Proteomes" id="UP000811246"/>
    </source>
</evidence>
<dbReference type="Proteomes" id="UP000811246">
    <property type="component" value="Chromosome 9"/>
</dbReference>
<feature type="chain" id="PRO_5037157823" description="Pyrrolo-quinoline quinone repeat domain-containing protein" evidence="3">
    <location>
        <begin position="26"/>
        <end position="695"/>
    </location>
</feature>
<comment type="caution">
    <text evidence="5">The sequence shown here is derived from an EMBL/GenBank/DDBJ whole genome shotgun (WGS) entry which is preliminary data.</text>
</comment>
<keyword evidence="2" id="KW-0812">Transmembrane</keyword>
<evidence type="ECO:0000259" key="4">
    <source>
        <dbReference type="Pfam" id="PF13360"/>
    </source>
</evidence>
<dbReference type="GO" id="GO:0010183">
    <property type="term" value="P:pollen tube guidance"/>
    <property type="evidence" value="ECO:0007669"/>
    <property type="project" value="TreeGrafter"/>
</dbReference>
<keyword evidence="2" id="KW-0472">Membrane</keyword>
<feature type="domain" description="Pyrrolo-quinoline quinone repeat" evidence="4">
    <location>
        <begin position="52"/>
        <end position="278"/>
    </location>
</feature>
<keyword evidence="2" id="KW-1133">Transmembrane helix</keyword>
<dbReference type="PANTHER" id="PTHR37253">
    <property type="entry name" value="PROTEIN GAMETE EXPRESSED 3"/>
    <property type="match status" value="1"/>
</dbReference>
<feature type="signal peptide" evidence="3">
    <location>
        <begin position="1"/>
        <end position="25"/>
    </location>
</feature>
<dbReference type="InterPro" id="IPR045301">
    <property type="entry name" value="GEX3-like"/>
</dbReference>
<name>A0A922E6H9_CARIL</name>
<keyword evidence="3" id="KW-0732">Signal</keyword>
<feature type="transmembrane region" description="Helical" evidence="2">
    <location>
        <begin position="457"/>
        <end position="482"/>
    </location>
</feature>
<feature type="compositionally biased region" description="Basic and acidic residues" evidence="1">
    <location>
        <begin position="605"/>
        <end position="620"/>
    </location>
</feature>
<feature type="region of interest" description="Disordered" evidence="1">
    <location>
        <begin position="594"/>
        <end position="695"/>
    </location>
</feature>
<dbReference type="GO" id="GO:0009793">
    <property type="term" value="P:embryo development ending in seed dormancy"/>
    <property type="evidence" value="ECO:0007669"/>
    <property type="project" value="TreeGrafter"/>
</dbReference>
<sequence length="695" mass="76840">MPIIQRVLFLLLLLLLLFRSDSITSQFTQFQVDPENPRPFSAQKPSRSAANRLSRPLTGEDGKIYVCSGKNLYAFESNGTISWTINLGYTCHAGMVPVHGGRGKIYLVAENRVMKISFLDIATSPPAAEVFFGPVPDQEGLLEIIGLSVSTMSSSVFINIKNRGLFAYMTRGQLLWSAGPMLDRYGYRLGCRKNVTGCYFTSVPMVDQCEASIYISNTEGELYCLSIRSPNLKWIQDFSSLDKIFTITPGNNGRLYVTVPAKALLLALDASSGTVLWQRSIGPLSAAECTPVVDSNGWVSIGSLDGFLYSFSPTGMLRKFSKEHALHFVVQVGPLLDCSGYAVYLSQTEMEGKISRTIDEYTYVSAMRPKTVIFTLLVPATGTIYWSESSLGEFSSLLSESDLRQFVVDEGILLAFLAASKIGSPLQCRSKYQKLASSCSQASPKHIVIYTGNERAIIWFLLFESAVLVILAGIVRFCCVFWRKKKLQGQNLGSFLEKRRSLQLKKKVFDRTITELKQKAAEEVVANEVAEKLGEMVREREGVERKLSTTYSLGRDRAGSLSKSLLPLYDGKARSYSFQGVMKESVTVFHTLSDTTSGESSSEGSEFHNEESAAKAKAPMEAESSSDEGSFGRDYGRSPLEITASSSRGLPIHFQTKEQEAGEVKIMHDEEEIESSRSTGSRLRSKRRKALSSTN</sequence>
<dbReference type="InterPro" id="IPR018391">
    <property type="entry name" value="PQQ_b-propeller_rpt"/>
</dbReference>
<accession>A0A922E6H9</accession>
<feature type="region of interest" description="Disordered" evidence="1">
    <location>
        <begin position="34"/>
        <end position="55"/>
    </location>
</feature>